<keyword evidence="2" id="KW-0732">Signal</keyword>
<evidence type="ECO:0000256" key="2">
    <source>
        <dbReference type="SAM" id="SignalP"/>
    </source>
</evidence>
<organism evidence="3 4">
    <name type="scientific">Pseudobacteriovorax antillogorgiicola</name>
    <dbReference type="NCBI Taxonomy" id="1513793"/>
    <lineage>
        <taxon>Bacteria</taxon>
        <taxon>Pseudomonadati</taxon>
        <taxon>Bdellovibrionota</taxon>
        <taxon>Oligoflexia</taxon>
        <taxon>Oligoflexales</taxon>
        <taxon>Pseudobacteriovoracaceae</taxon>
        <taxon>Pseudobacteriovorax</taxon>
    </lineage>
</organism>
<sequence length="152" mass="15987">MGLFIKAWLVIVTLSGTACSDSDSTNDSQESQINQQVADTSASEPIQVGGAFLVSCGLDAADDQSFVGCNGNQFDLGSAESRAFLISTEQAVILNEGPRTDSWQASYWLPDNADTQGFFRLDLIGEDGDAAGIYMESLETLAGSSSLSGISQ</sequence>
<evidence type="ECO:0000313" key="3">
    <source>
        <dbReference type="EMBL" id="SMF82396.1"/>
    </source>
</evidence>
<evidence type="ECO:0000313" key="4">
    <source>
        <dbReference type="Proteomes" id="UP000192907"/>
    </source>
</evidence>
<feature type="chain" id="PRO_5012576910" description="Lipoprotein" evidence="2">
    <location>
        <begin position="21"/>
        <end position="152"/>
    </location>
</feature>
<evidence type="ECO:0008006" key="5">
    <source>
        <dbReference type="Google" id="ProtNLM"/>
    </source>
</evidence>
<reference evidence="4" key="1">
    <citation type="submission" date="2017-04" db="EMBL/GenBank/DDBJ databases">
        <authorList>
            <person name="Varghese N."/>
            <person name="Submissions S."/>
        </authorList>
    </citation>
    <scope>NUCLEOTIDE SEQUENCE [LARGE SCALE GENOMIC DNA]</scope>
    <source>
        <strain evidence="4">RKEM611</strain>
    </source>
</reference>
<dbReference type="PROSITE" id="PS51257">
    <property type="entry name" value="PROKAR_LIPOPROTEIN"/>
    <property type="match status" value="1"/>
</dbReference>
<proteinExistence type="predicted"/>
<dbReference type="Proteomes" id="UP000192907">
    <property type="component" value="Unassembled WGS sequence"/>
</dbReference>
<evidence type="ECO:0000256" key="1">
    <source>
        <dbReference type="SAM" id="MobiDB-lite"/>
    </source>
</evidence>
<feature type="region of interest" description="Disordered" evidence="1">
    <location>
        <begin position="21"/>
        <end position="40"/>
    </location>
</feature>
<gene>
    <name evidence="3" type="ORF">SAMN06296036_1414</name>
</gene>
<feature type="signal peptide" evidence="2">
    <location>
        <begin position="1"/>
        <end position="20"/>
    </location>
</feature>
<protein>
    <recommendedName>
        <fullName evidence="5">Lipoprotein</fullName>
    </recommendedName>
</protein>
<name>A0A1Y6CWU1_9BACT</name>
<dbReference type="AlphaFoldDB" id="A0A1Y6CWU1"/>
<dbReference type="EMBL" id="FWZT01000041">
    <property type="protein sequence ID" value="SMF82396.1"/>
    <property type="molecule type" value="Genomic_DNA"/>
</dbReference>
<keyword evidence="4" id="KW-1185">Reference proteome</keyword>
<dbReference type="RefSeq" id="WP_132326127.1">
    <property type="nucleotide sequence ID" value="NZ_FWZT01000041.1"/>
</dbReference>
<dbReference type="STRING" id="1513793.SAMN06296036_1414"/>
<accession>A0A1Y6CWU1</accession>